<gene>
    <name evidence="4" type="ORF">GHO27_19645</name>
    <name evidence="3" type="ORF">GHO39_12780</name>
    <name evidence="2" type="ORF">GHO40_18305</name>
</gene>
<dbReference type="Proteomes" id="UP000478064">
    <property type="component" value="Unassembled WGS sequence"/>
</dbReference>
<feature type="chain" id="PRO_5036169160" evidence="1">
    <location>
        <begin position="21"/>
        <end position="154"/>
    </location>
</feature>
<evidence type="ECO:0000313" key="2">
    <source>
        <dbReference type="EMBL" id="MQT48659.1"/>
    </source>
</evidence>
<keyword evidence="1" id="KW-0732">Signal</keyword>
<dbReference type="PROSITE" id="PS51257">
    <property type="entry name" value="PROKAR_LIPOPROTEIN"/>
    <property type="match status" value="1"/>
</dbReference>
<dbReference type="Proteomes" id="UP000441404">
    <property type="component" value="Unassembled WGS sequence"/>
</dbReference>
<evidence type="ECO:0000313" key="6">
    <source>
        <dbReference type="Proteomes" id="UP000478064"/>
    </source>
</evidence>
<organism evidence="4 6">
    <name type="scientific">Pseudomonas helleri</name>
    <dbReference type="NCBI Taxonomy" id="1608996"/>
    <lineage>
        <taxon>Bacteria</taxon>
        <taxon>Pseudomonadati</taxon>
        <taxon>Pseudomonadota</taxon>
        <taxon>Gammaproteobacteria</taxon>
        <taxon>Pseudomonadales</taxon>
        <taxon>Pseudomonadaceae</taxon>
        <taxon>Pseudomonas</taxon>
    </lineage>
</organism>
<evidence type="ECO:0000313" key="7">
    <source>
        <dbReference type="Proteomes" id="UP000489190"/>
    </source>
</evidence>
<dbReference type="Pfam" id="PF12098">
    <property type="entry name" value="DUF3574"/>
    <property type="match status" value="1"/>
</dbReference>
<evidence type="ECO:0000313" key="4">
    <source>
        <dbReference type="EMBL" id="MQU07894.1"/>
    </source>
</evidence>
<evidence type="ECO:0000256" key="1">
    <source>
        <dbReference type="SAM" id="SignalP"/>
    </source>
</evidence>
<accession>A0A6A7YFI2</accession>
<dbReference type="Proteomes" id="UP000489190">
    <property type="component" value="Unassembled WGS sequence"/>
</dbReference>
<feature type="signal peptide" evidence="1">
    <location>
        <begin position="1"/>
        <end position="20"/>
    </location>
</feature>
<comment type="caution">
    <text evidence="4">The sequence shown here is derived from an EMBL/GenBank/DDBJ whole genome shotgun (WGS) entry which is preliminary data.</text>
</comment>
<reference evidence="5 6" key="1">
    <citation type="submission" date="2019-10" db="EMBL/GenBank/DDBJ databases">
        <title>Evaluation of single-gene subtyping targets for Pseudomonas.</title>
        <authorList>
            <person name="Reichler S.J."/>
            <person name="Orsi R.H."/>
            <person name="Wiedmann M."/>
            <person name="Martin N.H."/>
            <person name="Murphy S.I."/>
        </authorList>
    </citation>
    <scope>NUCLEOTIDE SEQUENCE [LARGE SCALE GENOMIC DNA]</scope>
    <source>
        <strain evidence="4 6">FSL R10-1637</strain>
        <strain evidence="3 7">FSL R10-3254</strain>
        <strain evidence="2 5">FSL R10-3257</strain>
    </source>
</reference>
<proteinExistence type="predicted"/>
<sequence>MPSRFLFAALFLALAGCASAPPAAVHTKDPASSSLHGDPTRPAQAQWLRTELYFSLGTLGGSGADVISPQRWTEFLDKEVTPRFPDGFSVLEAYGQWRDHGAPEPERLSTKVIVILHEGTAQHEQDIEAIRLAWKRITGDLSVLRLSQPAQVSF</sequence>
<dbReference type="InterPro" id="IPR021957">
    <property type="entry name" value="DUF3574"/>
</dbReference>
<dbReference type="AlphaFoldDB" id="A0A6A7YFI2"/>
<evidence type="ECO:0000313" key="3">
    <source>
        <dbReference type="EMBL" id="MQT90001.1"/>
    </source>
</evidence>
<dbReference type="EMBL" id="WIWI01000030">
    <property type="protein sequence ID" value="MQT90001.1"/>
    <property type="molecule type" value="Genomic_DNA"/>
</dbReference>
<dbReference type="RefSeq" id="WP_153328637.1">
    <property type="nucleotide sequence ID" value="NZ_WIVU01000048.1"/>
</dbReference>
<dbReference type="EMBL" id="WIVU01000048">
    <property type="protein sequence ID" value="MQU07894.1"/>
    <property type="molecule type" value="Genomic_DNA"/>
</dbReference>
<evidence type="ECO:0000313" key="5">
    <source>
        <dbReference type="Proteomes" id="UP000441404"/>
    </source>
</evidence>
<protein>
    <submittedName>
        <fullName evidence="4">DUF3574 domain-containing protein</fullName>
    </submittedName>
</protein>
<dbReference type="EMBL" id="WIWJ01000036">
    <property type="protein sequence ID" value="MQT48659.1"/>
    <property type="molecule type" value="Genomic_DNA"/>
</dbReference>
<name>A0A6A7YFI2_9PSED</name>